<feature type="domain" description="Alcohol dehydrogenase iron-type/glycerol dehydrogenase GldA" evidence="2">
    <location>
        <begin position="53"/>
        <end position="222"/>
    </location>
</feature>
<dbReference type="Gene3D" id="3.40.50.1970">
    <property type="match status" value="1"/>
</dbReference>
<feature type="domain" description="Fe-containing alcohol dehydrogenase-like C-terminal" evidence="3">
    <location>
        <begin position="234"/>
        <end position="432"/>
    </location>
</feature>
<proteinExistence type="predicted"/>
<organism evidence="4">
    <name type="scientific">marine sediment metagenome</name>
    <dbReference type="NCBI Taxonomy" id="412755"/>
    <lineage>
        <taxon>unclassified sequences</taxon>
        <taxon>metagenomes</taxon>
        <taxon>ecological metagenomes</taxon>
    </lineage>
</organism>
<dbReference type="Gene3D" id="1.20.1090.10">
    <property type="entry name" value="Dehydroquinate synthase-like - alpha domain"/>
    <property type="match status" value="1"/>
</dbReference>
<dbReference type="GO" id="GO:0004022">
    <property type="term" value="F:alcohol dehydrogenase (NAD+) activity"/>
    <property type="evidence" value="ECO:0007669"/>
    <property type="project" value="TreeGrafter"/>
</dbReference>
<keyword evidence="1" id="KW-0560">Oxidoreductase</keyword>
<dbReference type="FunFam" id="3.40.50.1970:FF:000003">
    <property type="entry name" value="Alcohol dehydrogenase, iron-containing"/>
    <property type="match status" value="1"/>
</dbReference>
<dbReference type="SUPFAM" id="SSF56796">
    <property type="entry name" value="Dehydroquinate synthase-like"/>
    <property type="match status" value="1"/>
</dbReference>
<comment type="caution">
    <text evidence="4">The sequence shown here is derived from an EMBL/GenBank/DDBJ whole genome shotgun (WGS) entry which is preliminary data.</text>
</comment>
<evidence type="ECO:0000259" key="2">
    <source>
        <dbReference type="Pfam" id="PF00465"/>
    </source>
</evidence>
<dbReference type="Pfam" id="PF00465">
    <property type="entry name" value="Fe-ADH"/>
    <property type="match status" value="1"/>
</dbReference>
<dbReference type="InterPro" id="IPR039697">
    <property type="entry name" value="Alcohol_dehydrogenase_Fe"/>
</dbReference>
<dbReference type="InterPro" id="IPR056798">
    <property type="entry name" value="ADH_Fe_C"/>
</dbReference>
<dbReference type="AlphaFoldDB" id="A0A0F9RBS0"/>
<dbReference type="CDD" id="cd08183">
    <property type="entry name" value="Fe-ADH-like"/>
    <property type="match status" value="1"/>
</dbReference>
<evidence type="ECO:0000259" key="3">
    <source>
        <dbReference type="Pfam" id="PF25137"/>
    </source>
</evidence>
<name>A0A0F9RBS0_9ZZZZ</name>
<dbReference type="PANTHER" id="PTHR11496:SF83">
    <property type="entry name" value="HYDROXYACID-OXOACID TRANSHYDROGENASE, MITOCHONDRIAL"/>
    <property type="match status" value="1"/>
</dbReference>
<evidence type="ECO:0000313" key="4">
    <source>
        <dbReference type="EMBL" id="KKN54000.1"/>
    </source>
</evidence>
<dbReference type="InterPro" id="IPR001670">
    <property type="entry name" value="ADH_Fe/GldA"/>
</dbReference>
<dbReference type="EMBL" id="LAZR01000948">
    <property type="protein sequence ID" value="KKN54000.1"/>
    <property type="molecule type" value="Genomic_DNA"/>
</dbReference>
<gene>
    <name evidence="4" type="ORF">LCGC14_0596860</name>
</gene>
<sequence>MERYLKSDSSIKNQSFLSIGFSLHYIEFHHFIKKVNRVNTMECNPFEFVKMPHIIFGPGKLNELYKIMPKYGRNILFVIGDRSLKQSSKWDEIISFVENTTLNYFQISITNEPSPIIIDTAAKEFRKKDIELVVGIGGGSVIDAGKAISAMIPKNNSIKNYLEGVGHKTHDGQKIPYIAIPTTSGTGSEATKNAVISEVGLKGFKKSLRHDNLVPNIAIVDPELIISCPPSISAMCGMDALTQLIEAYVSSKRSLITNALAFSGLKSMYDKLIPVCSVGASDINIRSAIAYGSLISGISLANAGLGIVHGLASSIGGLFNIPHGVICGTLLAEATKMNIKKLRELGSQGKGALRKYAEVGAIFRVNESAINSENFKNCAFLAEALEKLTEELKLDKLGKFGIKAEDVNRIVAITGIKNNPVALDQNDIKTIVLNRI</sequence>
<dbReference type="Pfam" id="PF25137">
    <property type="entry name" value="ADH_Fe_C"/>
    <property type="match status" value="1"/>
</dbReference>
<evidence type="ECO:0000256" key="1">
    <source>
        <dbReference type="ARBA" id="ARBA00023002"/>
    </source>
</evidence>
<reference evidence="4" key="1">
    <citation type="journal article" date="2015" name="Nature">
        <title>Complex archaea that bridge the gap between prokaryotes and eukaryotes.</title>
        <authorList>
            <person name="Spang A."/>
            <person name="Saw J.H."/>
            <person name="Jorgensen S.L."/>
            <person name="Zaremba-Niedzwiedzka K."/>
            <person name="Martijn J."/>
            <person name="Lind A.E."/>
            <person name="van Eijk R."/>
            <person name="Schleper C."/>
            <person name="Guy L."/>
            <person name="Ettema T.J."/>
        </authorList>
    </citation>
    <scope>NUCLEOTIDE SEQUENCE</scope>
</reference>
<dbReference type="PANTHER" id="PTHR11496">
    <property type="entry name" value="ALCOHOL DEHYDROGENASE"/>
    <property type="match status" value="1"/>
</dbReference>
<accession>A0A0F9RBS0</accession>
<protein>
    <submittedName>
        <fullName evidence="4">Uncharacterized protein</fullName>
    </submittedName>
</protein>
<dbReference type="GO" id="GO:0046872">
    <property type="term" value="F:metal ion binding"/>
    <property type="evidence" value="ECO:0007669"/>
    <property type="project" value="InterPro"/>
</dbReference>